<accession>C7J781</accession>
<dbReference type="KEGG" id="dosa:Os09g0250150"/>
<reference evidence="2 3" key="1">
    <citation type="journal article" date="2005" name="Nature">
        <title>The map-based sequence of the rice genome.</title>
        <authorList>
            <consortium name="International rice genome sequencing project (IRGSP)"/>
            <person name="Matsumoto T."/>
            <person name="Wu J."/>
            <person name="Kanamori H."/>
            <person name="Katayose Y."/>
            <person name="Fujisawa M."/>
            <person name="Namiki N."/>
            <person name="Mizuno H."/>
            <person name="Yamamoto K."/>
            <person name="Antonio B.A."/>
            <person name="Baba T."/>
            <person name="Sakata K."/>
            <person name="Nagamura Y."/>
            <person name="Aoki H."/>
            <person name="Arikawa K."/>
            <person name="Arita K."/>
            <person name="Bito T."/>
            <person name="Chiden Y."/>
            <person name="Fujitsuka N."/>
            <person name="Fukunaka R."/>
            <person name="Hamada M."/>
            <person name="Harada C."/>
            <person name="Hayashi A."/>
            <person name="Hijishita S."/>
            <person name="Honda M."/>
            <person name="Hosokawa S."/>
            <person name="Ichikawa Y."/>
            <person name="Idonuma A."/>
            <person name="Iijima M."/>
            <person name="Ikeda M."/>
            <person name="Ikeno M."/>
            <person name="Ito K."/>
            <person name="Ito S."/>
            <person name="Ito T."/>
            <person name="Ito Y."/>
            <person name="Ito Y."/>
            <person name="Iwabuchi A."/>
            <person name="Kamiya K."/>
            <person name="Karasawa W."/>
            <person name="Kurita K."/>
            <person name="Katagiri S."/>
            <person name="Kikuta A."/>
            <person name="Kobayashi H."/>
            <person name="Kobayashi N."/>
            <person name="Machita K."/>
            <person name="Maehara T."/>
            <person name="Masukawa M."/>
            <person name="Mizubayashi T."/>
            <person name="Mukai Y."/>
            <person name="Nagasaki H."/>
            <person name="Nagata Y."/>
            <person name="Naito S."/>
            <person name="Nakashima M."/>
            <person name="Nakama Y."/>
            <person name="Nakamichi Y."/>
            <person name="Nakamura M."/>
            <person name="Meguro A."/>
            <person name="Negishi M."/>
            <person name="Ohta I."/>
            <person name="Ohta T."/>
            <person name="Okamoto M."/>
            <person name="Ono N."/>
            <person name="Saji S."/>
            <person name="Sakaguchi M."/>
            <person name="Sakai K."/>
            <person name="Shibata M."/>
            <person name="Shimokawa T."/>
            <person name="Song J."/>
            <person name="Takazaki Y."/>
            <person name="Terasawa K."/>
            <person name="Tsugane M."/>
            <person name="Tsuji K."/>
            <person name="Ueda S."/>
            <person name="Waki K."/>
            <person name="Yamagata H."/>
            <person name="Yamamoto M."/>
            <person name="Yamamoto S."/>
            <person name="Yamane H."/>
            <person name="Yoshiki S."/>
            <person name="Yoshihara R."/>
            <person name="Yukawa K."/>
            <person name="Zhong H."/>
            <person name="Yano M."/>
            <person name="Yuan Q."/>
            <person name="Ouyang S."/>
            <person name="Liu J."/>
            <person name="Jones K.M."/>
            <person name="Gansberger K."/>
            <person name="Moffat K."/>
            <person name="Hill J."/>
            <person name="Bera J."/>
            <person name="Fadrosh D."/>
            <person name="Jin S."/>
            <person name="Johri S."/>
            <person name="Kim M."/>
            <person name="Overton L."/>
            <person name="Reardon M."/>
            <person name="Tsitrin T."/>
            <person name="Vuong H."/>
            <person name="Weaver B."/>
            <person name="Ciecko A."/>
            <person name="Tallon L."/>
            <person name="Jackson J."/>
            <person name="Pai G."/>
            <person name="Aken S.V."/>
            <person name="Utterback T."/>
            <person name="Reidmuller S."/>
            <person name="Feldblyum T."/>
            <person name="Hsiao J."/>
            <person name="Zismann V."/>
            <person name="Iobst S."/>
            <person name="de Vazeille A.R."/>
            <person name="Buell C.R."/>
            <person name="Ying K."/>
            <person name="Li Y."/>
            <person name="Lu T."/>
            <person name="Huang Y."/>
            <person name="Zhao Q."/>
            <person name="Feng Q."/>
            <person name="Zhang L."/>
            <person name="Zhu J."/>
            <person name="Weng Q."/>
            <person name="Mu J."/>
            <person name="Lu Y."/>
            <person name="Fan D."/>
            <person name="Liu Y."/>
            <person name="Guan J."/>
            <person name="Zhang Y."/>
            <person name="Yu S."/>
            <person name="Liu X."/>
            <person name="Zhang Y."/>
            <person name="Hong G."/>
            <person name="Han B."/>
            <person name="Choisne N."/>
            <person name="Demange N."/>
            <person name="Orjeda G."/>
            <person name="Samain S."/>
            <person name="Cattolico L."/>
            <person name="Pelletier E."/>
            <person name="Couloux A."/>
            <person name="Segurens B."/>
            <person name="Wincker P."/>
            <person name="D'Hont A."/>
            <person name="Scarpelli C."/>
            <person name="Weissenbach J."/>
            <person name="Salanoubat M."/>
            <person name="Quetier F."/>
            <person name="Yu Y."/>
            <person name="Kim H.R."/>
            <person name="Rambo T."/>
            <person name="Currie J."/>
            <person name="Collura K."/>
            <person name="Luo M."/>
            <person name="Yang T."/>
            <person name="Ammiraju J.S.S."/>
            <person name="Engler F."/>
            <person name="Soderlund C."/>
            <person name="Wing R.A."/>
            <person name="Palmer L.E."/>
            <person name="de la Bastide M."/>
            <person name="Spiegel L."/>
            <person name="Nascimento L."/>
            <person name="Zutavern T."/>
            <person name="O'Shaughnessy A."/>
            <person name="Dike S."/>
            <person name="Dedhia N."/>
            <person name="Preston R."/>
            <person name="Balija V."/>
            <person name="McCombie W.R."/>
            <person name="Chow T."/>
            <person name="Chen H."/>
            <person name="Chung M."/>
            <person name="Chen C."/>
            <person name="Shaw J."/>
            <person name="Wu H."/>
            <person name="Hsiao K."/>
            <person name="Chao Y."/>
            <person name="Chu M."/>
            <person name="Cheng C."/>
            <person name="Hour A."/>
            <person name="Lee P."/>
            <person name="Lin S."/>
            <person name="Lin Y."/>
            <person name="Liou J."/>
            <person name="Liu S."/>
            <person name="Hsing Y."/>
            <person name="Raghuvanshi S."/>
            <person name="Mohanty A."/>
            <person name="Bharti A.K."/>
            <person name="Gaur A."/>
            <person name="Gupta V."/>
            <person name="Kumar D."/>
            <person name="Ravi V."/>
            <person name="Vij S."/>
            <person name="Kapur A."/>
            <person name="Khurana P."/>
            <person name="Khurana P."/>
            <person name="Khurana J.P."/>
            <person name="Tyagi A.K."/>
            <person name="Gaikwad K."/>
            <person name="Singh A."/>
            <person name="Dalal V."/>
            <person name="Srivastava S."/>
            <person name="Dixit A."/>
            <person name="Pal A.K."/>
            <person name="Ghazi I.A."/>
            <person name="Yadav M."/>
            <person name="Pandit A."/>
            <person name="Bhargava A."/>
            <person name="Sureshbabu K."/>
            <person name="Batra K."/>
            <person name="Sharma T.R."/>
            <person name="Mohapatra T."/>
            <person name="Singh N.K."/>
            <person name="Messing J."/>
            <person name="Nelson A.B."/>
            <person name="Fuks G."/>
            <person name="Kavchok S."/>
            <person name="Keizer G."/>
            <person name="Linton E."/>
            <person name="Llaca V."/>
            <person name="Song R."/>
            <person name="Tanyolac B."/>
            <person name="Young S."/>
            <person name="Ho-Il K."/>
            <person name="Hahn J.H."/>
            <person name="Sangsakoo G."/>
            <person name="Vanavichit A."/>
            <person name="de Mattos Luiz.A.T."/>
            <person name="Zimmer P.D."/>
            <person name="Malone G."/>
            <person name="Dellagostin O."/>
            <person name="de Oliveira A.C."/>
            <person name="Bevan M."/>
            <person name="Bancroft I."/>
            <person name="Minx P."/>
            <person name="Cordum H."/>
            <person name="Wilson R."/>
            <person name="Cheng Z."/>
            <person name="Jin W."/>
            <person name="Jiang J."/>
            <person name="Leong S.A."/>
            <person name="Iwama H."/>
            <person name="Gojobori T."/>
            <person name="Itoh T."/>
            <person name="Niimura Y."/>
            <person name="Fujii Y."/>
            <person name="Habara T."/>
            <person name="Sakai H."/>
            <person name="Sato Y."/>
            <person name="Wilson G."/>
            <person name="Kumar K."/>
            <person name="McCouch S."/>
            <person name="Juretic N."/>
            <person name="Hoen D."/>
            <person name="Wright S."/>
            <person name="Bruskiewich R."/>
            <person name="Bureau T."/>
            <person name="Miyao A."/>
            <person name="Hirochika H."/>
            <person name="Nishikawa T."/>
            <person name="Kadowaki K."/>
            <person name="Sugiura M."/>
            <person name="Burr B."/>
            <person name="Sasaki T."/>
        </authorList>
    </citation>
    <scope>NUCLEOTIDE SEQUENCE [LARGE SCALE GENOMIC DNA]</scope>
    <source>
        <strain evidence="3">cv. Nipponbare</strain>
    </source>
</reference>
<proteinExistence type="predicted"/>
<dbReference type="AlphaFoldDB" id="C7J781"/>
<feature type="region of interest" description="Disordered" evidence="1">
    <location>
        <begin position="1"/>
        <end position="81"/>
    </location>
</feature>
<protein>
    <submittedName>
        <fullName evidence="2">Os09g0250150 protein</fullName>
    </submittedName>
</protein>
<feature type="compositionally biased region" description="Polar residues" evidence="1">
    <location>
        <begin position="57"/>
        <end position="77"/>
    </location>
</feature>
<organism evidence="2 3">
    <name type="scientific">Oryza sativa subsp. japonica</name>
    <name type="common">Rice</name>
    <dbReference type="NCBI Taxonomy" id="39947"/>
    <lineage>
        <taxon>Eukaryota</taxon>
        <taxon>Viridiplantae</taxon>
        <taxon>Streptophyta</taxon>
        <taxon>Embryophyta</taxon>
        <taxon>Tracheophyta</taxon>
        <taxon>Spermatophyta</taxon>
        <taxon>Magnoliopsida</taxon>
        <taxon>Liliopsida</taxon>
        <taxon>Poales</taxon>
        <taxon>Poaceae</taxon>
        <taxon>BOP clade</taxon>
        <taxon>Oryzoideae</taxon>
        <taxon>Oryzeae</taxon>
        <taxon>Oryzinae</taxon>
        <taxon>Oryza</taxon>
        <taxon>Oryza sativa</taxon>
    </lineage>
</organism>
<evidence type="ECO:0000313" key="2">
    <source>
        <dbReference type="EMBL" id="BAH94460.1"/>
    </source>
</evidence>
<dbReference type="Proteomes" id="UP000000763">
    <property type="component" value="Chromosome 9"/>
</dbReference>
<dbReference type="HOGENOM" id="CLU_1387421_0_0_1"/>
<reference evidence="3" key="2">
    <citation type="journal article" date="2008" name="Nucleic Acids Res.">
        <title>The rice annotation project database (RAP-DB): 2008 update.</title>
        <authorList>
            <consortium name="The rice annotation project (RAP)"/>
        </authorList>
    </citation>
    <scope>GENOME REANNOTATION</scope>
    <source>
        <strain evidence="3">cv. Nipponbare</strain>
    </source>
</reference>
<gene>
    <name evidence="2" type="ordered locus">Os09g0250150</name>
</gene>
<dbReference type="EMBL" id="AP008215">
    <property type="protein sequence ID" value="BAH94460.1"/>
    <property type="molecule type" value="Genomic_DNA"/>
</dbReference>
<evidence type="ECO:0000313" key="3">
    <source>
        <dbReference type="Proteomes" id="UP000000763"/>
    </source>
</evidence>
<name>C7J781_ORYSJ</name>
<feature type="non-terminal residue" evidence="2">
    <location>
        <position position="1"/>
    </location>
</feature>
<evidence type="ECO:0000256" key="1">
    <source>
        <dbReference type="SAM" id="MobiDB-lite"/>
    </source>
</evidence>
<feature type="compositionally biased region" description="Low complexity" evidence="1">
    <location>
        <begin position="36"/>
        <end position="45"/>
    </location>
</feature>
<sequence>IAPRSLRGCASSPLLSSPPPPRRRRRPRLPPPSLSPSPSLSHLLSGRARVRPPNPDAATSPNAHADTSSGSETQPRLSHQAEAGVAELDPLLLAIPLLTRCREIGELSPPCSSCYPGPCDERRQEVRRRPPADGDSVAGLVFRRRGRLPACWSVHRAQHLQAQHDHSTGGEHGWGQAELDKFKGSCSEC</sequence>